<comment type="similarity">
    <text evidence="2 12">Belongs to the RuvB family.</text>
</comment>
<dbReference type="GO" id="GO:0005524">
    <property type="term" value="F:ATP binding"/>
    <property type="evidence" value="ECO:0007669"/>
    <property type="project" value="UniProtKB-KW"/>
</dbReference>
<evidence type="ECO:0000256" key="7">
    <source>
        <dbReference type="ARBA" id="ARBA00022840"/>
    </source>
</evidence>
<gene>
    <name evidence="15" type="primary">RUVBL2_2</name>
    <name evidence="15" type="ORF">FOZ63_011389</name>
</gene>
<dbReference type="GO" id="GO:0003678">
    <property type="term" value="F:DNA helicase activity"/>
    <property type="evidence" value="ECO:0007669"/>
    <property type="project" value="UniProtKB-EC"/>
</dbReference>
<keyword evidence="5 12" id="KW-0378">Hydrolase</keyword>
<dbReference type="EC" id="3.6.4.12" evidence="12"/>
<accession>A0A7J6R3U1</accession>
<dbReference type="GO" id="GO:0005634">
    <property type="term" value="C:nucleus"/>
    <property type="evidence" value="ECO:0007669"/>
    <property type="project" value="UniProtKB-SubCell"/>
</dbReference>
<evidence type="ECO:0000313" key="15">
    <source>
        <dbReference type="EMBL" id="KAF4714606.1"/>
    </source>
</evidence>
<dbReference type="InterPro" id="IPR042487">
    <property type="entry name" value="RuvBL1/2_DNA/RNA_bd_dom"/>
</dbReference>
<dbReference type="InterPro" id="IPR010339">
    <property type="entry name" value="TIP49_P-loop"/>
</dbReference>
<dbReference type="FunFam" id="2.40.50.360:FF:000002">
    <property type="entry name" value="RuvB-like helicase"/>
    <property type="match status" value="1"/>
</dbReference>
<keyword evidence="3 12" id="KW-0547">Nucleotide-binding</keyword>
<keyword evidence="11 12" id="KW-0539">Nucleus</keyword>
<keyword evidence="7 12" id="KW-0067">ATP-binding</keyword>
<keyword evidence="6 12" id="KW-0347">Helicase</keyword>
<dbReference type="EMBL" id="JABANO010028793">
    <property type="protein sequence ID" value="KAF4714606.1"/>
    <property type="molecule type" value="Genomic_DNA"/>
</dbReference>
<evidence type="ECO:0000256" key="5">
    <source>
        <dbReference type="ARBA" id="ARBA00022801"/>
    </source>
</evidence>
<evidence type="ECO:0000256" key="1">
    <source>
        <dbReference type="ARBA" id="ARBA00004123"/>
    </source>
</evidence>
<evidence type="ECO:0000256" key="3">
    <source>
        <dbReference type="ARBA" id="ARBA00022741"/>
    </source>
</evidence>
<dbReference type="InterPro" id="IPR041048">
    <property type="entry name" value="RuvB-like_C"/>
</dbReference>
<feature type="non-terminal residue" evidence="15">
    <location>
        <position position="1"/>
    </location>
</feature>
<organism evidence="15 16">
    <name type="scientific">Perkinsus olseni</name>
    <name type="common">Perkinsus atlanticus</name>
    <dbReference type="NCBI Taxonomy" id="32597"/>
    <lineage>
        <taxon>Eukaryota</taxon>
        <taxon>Sar</taxon>
        <taxon>Alveolata</taxon>
        <taxon>Perkinsozoa</taxon>
        <taxon>Perkinsea</taxon>
        <taxon>Perkinsida</taxon>
        <taxon>Perkinsidae</taxon>
        <taxon>Perkinsus</taxon>
    </lineage>
</organism>
<dbReference type="InterPro" id="IPR027417">
    <property type="entry name" value="P-loop_NTPase"/>
</dbReference>
<keyword evidence="9 12" id="KW-0804">Transcription</keyword>
<evidence type="ECO:0000256" key="4">
    <source>
        <dbReference type="ARBA" id="ARBA00022763"/>
    </source>
</evidence>
<comment type="catalytic activity">
    <reaction evidence="12">
        <text>ATP + H2O = ADP + phosphate + H(+)</text>
        <dbReference type="Rhea" id="RHEA:13065"/>
        <dbReference type="ChEBI" id="CHEBI:15377"/>
        <dbReference type="ChEBI" id="CHEBI:15378"/>
        <dbReference type="ChEBI" id="CHEBI:30616"/>
        <dbReference type="ChEBI" id="CHEBI:43474"/>
        <dbReference type="ChEBI" id="CHEBI:456216"/>
        <dbReference type="EC" id="3.6.4.12"/>
    </reaction>
</comment>
<sequence>MVGQRGARKAAGIILKMIQEGKIAGRAVLIAGQPGTGKTALAMALAKALGEDTPFTMLAGSEIFSLEMSKTEALTQAFRKSIGVRIREEAEIIEGEVVEIEIEKSSDGGLAKWGKMVLKTTEMETIYDLGQKMIETIQKEKITAGDVISIDKSTGRITVLGRSFARSRDYDAMGPQTRFVQCPEGELQKRKEVVHTVTLHEVDVINSRTQGFLALFAGDTGVWELMWFLEGLRISLCVPSEVSFNLVILFRGIRCGLGEIKSEVREQIDAKVGEWKEEGKADVIPGVLFIDEVHMLDIECFSFLNRALEQETSPVVIMATNRGITNIRGTDYKSPHGIPLDLLDRMLIISTVPYTEKEIRQIIDIRSEEEDVEVSEDAKDLLTKIGMDTSLRYCLHLITTANLAAQKRHSSEVEVQDVRRVYSLFVDVKRSTQFLIDYQQEFMFNELEGEEASHGESEEDTQGDTKMQEVMECSCLDFALTYVFREIGLPLEDDRFWTCGQRGGGATAEDEIVQPEVMRTEQEEETAETVTRKVSGGMSGDLAPTVNFDAKTGETGASPFAGATGETRNDVVEAPKVQCSAQGEEWTDPPLSDEEKEVVWVFAEVVKGVGSDALMMEDMNMMRFIRGYSHEKNRIPATVSYLRGMLRWRKTEGADEKMDMLVETPIRDIPRCPLVDPECMKPLEWYFYGMSKFGTPVVYMKIPTASTYTKLGLDRCMEQHVVEMEIIERIKMQLRYSGWKGYKHMM</sequence>
<dbReference type="SUPFAM" id="SSF52540">
    <property type="entry name" value="P-loop containing nucleoside triphosphate hydrolases"/>
    <property type="match status" value="1"/>
</dbReference>
<dbReference type="Pfam" id="PF06068">
    <property type="entry name" value="TIP49"/>
    <property type="match status" value="2"/>
</dbReference>
<evidence type="ECO:0000256" key="11">
    <source>
        <dbReference type="ARBA" id="ARBA00023242"/>
    </source>
</evidence>
<feature type="domain" description="AAA+ ATPase" evidence="14">
    <location>
        <begin position="24"/>
        <end position="353"/>
    </location>
</feature>
<comment type="caution">
    <text evidence="15">The sequence shown here is derived from an EMBL/GenBank/DDBJ whole genome shotgun (WGS) entry which is preliminary data.</text>
</comment>
<dbReference type="GO" id="GO:0016787">
    <property type="term" value="F:hydrolase activity"/>
    <property type="evidence" value="ECO:0007669"/>
    <property type="project" value="UniProtKB-KW"/>
</dbReference>
<keyword evidence="8 12" id="KW-0805">Transcription regulation</keyword>
<dbReference type="Gene3D" id="1.10.8.60">
    <property type="match status" value="1"/>
</dbReference>
<keyword evidence="4" id="KW-0227">DNA damage</keyword>
<dbReference type="GO" id="GO:0006281">
    <property type="term" value="P:DNA repair"/>
    <property type="evidence" value="ECO:0007669"/>
    <property type="project" value="UniProtKB-KW"/>
</dbReference>
<dbReference type="FunFam" id="3.40.50.300:FF:002221">
    <property type="entry name" value="RuvB-like 2"/>
    <property type="match status" value="2"/>
</dbReference>
<evidence type="ECO:0000256" key="10">
    <source>
        <dbReference type="ARBA" id="ARBA00023204"/>
    </source>
</evidence>
<name>A0A7J6R3U1_PEROL</name>
<comment type="subcellular location">
    <subcellularLocation>
        <location evidence="1">Nucleus</location>
    </subcellularLocation>
</comment>
<evidence type="ECO:0000256" key="2">
    <source>
        <dbReference type="ARBA" id="ARBA00007519"/>
    </source>
</evidence>
<feature type="region of interest" description="Disordered" evidence="13">
    <location>
        <begin position="518"/>
        <end position="569"/>
    </location>
</feature>
<dbReference type="Gene3D" id="2.40.50.360">
    <property type="entry name" value="RuvB-like helicase, domain II"/>
    <property type="match status" value="1"/>
</dbReference>
<dbReference type="InterPro" id="IPR003593">
    <property type="entry name" value="AAA+_ATPase"/>
</dbReference>
<keyword evidence="10" id="KW-0234">DNA repair</keyword>
<dbReference type="AlphaFoldDB" id="A0A7J6R3U1"/>
<dbReference type="InterPro" id="IPR027238">
    <property type="entry name" value="RuvB-like"/>
</dbReference>
<dbReference type="PANTHER" id="PTHR11093">
    <property type="entry name" value="RUVB-RELATED REPTIN AND PONTIN"/>
    <property type="match status" value="1"/>
</dbReference>
<evidence type="ECO:0000259" key="14">
    <source>
        <dbReference type="SMART" id="SM00382"/>
    </source>
</evidence>
<evidence type="ECO:0000256" key="13">
    <source>
        <dbReference type="SAM" id="MobiDB-lite"/>
    </source>
</evidence>
<keyword evidence="16" id="KW-1185">Reference proteome</keyword>
<proteinExistence type="inferred from homology"/>
<dbReference type="Gene3D" id="3.40.525.10">
    <property type="entry name" value="CRAL-TRIO lipid binding domain"/>
    <property type="match status" value="1"/>
</dbReference>
<evidence type="ECO:0000313" key="16">
    <source>
        <dbReference type="Proteomes" id="UP000553632"/>
    </source>
</evidence>
<dbReference type="FunFam" id="1.10.8.60:FF:000010">
    <property type="entry name" value="RuvB-like helicase"/>
    <property type="match status" value="1"/>
</dbReference>
<dbReference type="Gene3D" id="3.40.50.300">
    <property type="entry name" value="P-loop containing nucleotide triphosphate hydrolases"/>
    <property type="match status" value="2"/>
</dbReference>
<evidence type="ECO:0000256" key="8">
    <source>
        <dbReference type="ARBA" id="ARBA00023015"/>
    </source>
</evidence>
<dbReference type="Proteomes" id="UP000553632">
    <property type="component" value="Unassembled WGS sequence"/>
</dbReference>
<evidence type="ECO:0000256" key="6">
    <source>
        <dbReference type="ARBA" id="ARBA00022806"/>
    </source>
</evidence>
<evidence type="ECO:0000256" key="12">
    <source>
        <dbReference type="RuleBase" id="RU363048"/>
    </source>
</evidence>
<dbReference type="InterPro" id="IPR036865">
    <property type="entry name" value="CRAL-TRIO_dom_sf"/>
</dbReference>
<protein>
    <recommendedName>
        <fullName evidence="12">RuvB-like helicase</fullName>
        <ecNumber evidence="12">3.6.4.12</ecNumber>
    </recommendedName>
</protein>
<reference evidence="15 16" key="1">
    <citation type="submission" date="2020-04" db="EMBL/GenBank/DDBJ databases">
        <title>Perkinsus olseni comparative genomics.</title>
        <authorList>
            <person name="Bogema D.R."/>
        </authorList>
    </citation>
    <scope>NUCLEOTIDE SEQUENCE [LARGE SCALE GENOMIC DNA]</scope>
    <source>
        <strain evidence="15 16">ATCC PRA-207</strain>
    </source>
</reference>
<evidence type="ECO:0000256" key="9">
    <source>
        <dbReference type="ARBA" id="ARBA00023163"/>
    </source>
</evidence>
<dbReference type="SMART" id="SM00382">
    <property type="entry name" value="AAA"/>
    <property type="match status" value="1"/>
</dbReference>
<dbReference type="Pfam" id="PF17856">
    <property type="entry name" value="TIP49_C"/>
    <property type="match status" value="1"/>
</dbReference>